<evidence type="ECO:0000313" key="1">
    <source>
        <dbReference type="EMBL" id="ATP56786.1"/>
    </source>
</evidence>
<protein>
    <recommendedName>
        <fullName evidence="3">Response regulatory domain-containing protein</fullName>
    </recommendedName>
</protein>
<dbReference type="KEGG" id="pgs:CPT03_10015"/>
<organism evidence="1 2">
    <name type="scientific">Pedobacter ginsengisoli</name>
    <dbReference type="NCBI Taxonomy" id="363852"/>
    <lineage>
        <taxon>Bacteria</taxon>
        <taxon>Pseudomonadati</taxon>
        <taxon>Bacteroidota</taxon>
        <taxon>Sphingobacteriia</taxon>
        <taxon>Sphingobacteriales</taxon>
        <taxon>Sphingobacteriaceae</taxon>
        <taxon>Pedobacter</taxon>
    </lineage>
</organism>
<dbReference type="InterPro" id="IPR011006">
    <property type="entry name" value="CheY-like_superfamily"/>
</dbReference>
<dbReference type="SUPFAM" id="SSF52172">
    <property type="entry name" value="CheY-like"/>
    <property type="match status" value="1"/>
</dbReference>
<gene>
    <name evidence="1" type="ORF">CPT03_10015</name>
</gene>
<name>A0A2D1U5A1_9SPHI</name>
<evidence type="ECO:0008006" key="3">
    <source>
        <dbReference type="Google" id="ProtNLM"/>
    </source>
</evidence>
<proteinExistence type="predicted"/>
<dbReference type="Proteomes" id="UP000223749">
    <property type="component" value="Chromosome"/>
</dbReference>
<keyword evidence="2" id="KW-1185">Reference proteome</keyword>
<dbReference type="EMBL" id="CP024091">
    <property type="protein sequence ID" value="ATP56786.1"/>
    <property type="molecule type" value="Genomic_DNA"/>
</dbReference>
<accession>A0A2D1U5A1</accession>
<evidence type="ECO:0000313" key="2">
    <source>
        <dbReference type="Proteomes" id="UP000223749"/>
    </source>
</evidence>
<sequence length="101" mass="11126">MIMKKTGVLVICTHQEILNTVVRLVNSNTQMSAIGANTLAQAITTFRSVNFDLILVGAGLEKTEETELENVIRKVNRKIPIVHHYGGGSGLLFTEIYEALK</sequence>
<dbReference type="AlphaFoldDB" id="A0A2D1U5A1"/>
<reference evidence="1 2" key="1">
    <citation type="submission" date="2017-10" db="EMBL/GenBank/DDBJ databases">
        <title>Whole genome of Pedobacter ginsengisoli T01R-27 isolated from tomato rhizosphere.</title>
        <authorList>
            <person name="Weon H.-Y."/>
            <person name="Lee S.A."/>
            <person name="Sang M.K."/>
            <person name="Song J."/>
        </authorList>
    </citation>
    <scope>NUCLEOTIDE SEQUENCE [LARGE SCALE GENOMIC DNA]</scope>
    <source>
        <strain evidence="1 2">T01R-27</strain>
    </source>
</reference>